<evidence type="ECO:0000256" key="7">
    <source>
        <dbReference type="SAM" id="Coils"/>
    </source>
</evidence>
<evidence type="ECO:0000256" key="3">
    <source>
        <dbReference type="ARBA" id="ARBA00022723"/>
    </source>
</evidence>
<evidence type="ECO:0000256" key="4">
    <source>
        <dbReference type="ARBA" id="ARBA00022801"/>
    </source>
</evidence>
<dbReference type="InterPro" id="IPR036971">
    <property type="entry name" value="PDEase_catalytic_dom_sf"/>
</dbReference>
<evidence type="ECO:0000256" key="5">
    <source>
        <dbReference type="ARBA" id="ARBA00023149"/>
    </source>
</evidence>
<keyword evidence="5" id="KW-0114">cAMP</keyword>
<dbReference type="InterPro" id="IPR000014">
    <property type="entry name" value="PAS"/>
</dbReference>
<dbReference type="Gene3D" id="3.40.50.2300">
    <property type="match status" value="1"/>
</dbReference>
<dbReference type="InterPro" id="IPR013767">
    <property type="entry name" value="PAS_fold"/>
</dbReference>
<dbReference type="PROSITE" id="PS51845">
    <property type="entry name" value="PDEASE_I_2"/>
    <property type="match status" value="1"/>
</dbReference>
<evidence type="ECO:0000256" key="8">
    <source>
        <dbReference type="SAM" id="MobiDB-lite"/>
    </source>
</evidence>
<feature type="region of interest" description="Disordered" evidence="8">
    <location>
        <begin position="1"/>
        <end position="20"/>
    </location>
</feature>
<dbReference type="NCBIfam" id="TIGR00229">
    <property type="entry name" value="sensory_box"/>
    <property type="match status" value="1"/>
</dbReference>
<dbReference type="GeneID" id="100210367"/>
<feature type="coiled-coil region" evidence="7">
    <location>
        <begin position="840"/>
        <end position="867"/>
    </location>
</feature>
<organism evidence="11 12">
    <name type="scientific">Hydra vulgaris</name>
    <name type="common">Hydra</name>
    <name type="synonym">Hydra attenuata</name>
    <dbReference type="NCBI Taxonomy" id="6087"/>
    <lineage>
        <taxon>Eukaryota</taxon>
        <taxon>Metazoa</taxon>
        <taxon>Cnidaria</taxon>
        <taxon>Hydrozoa</taxon>
        <taxon>Hydroidolina</taxon>
        <taxon>Anthoathecata</taxon>
        <taxon>Aplanulata</taxon>
        <taxon>Hydridae</taxon>
        <taxon>Hydra</taxon>
    </lineage>
</organism>
<dbReference type="InterPro" id="IPR002073">
    <property type="entry name" value="PDEase_catalytic_dom"/>
</dbReference>
<dbReference type="InterPro" id="IPR023174">
    <property type="entry name" value="PDEase_CS"/>
</dbReference>
<dbReference type="Pfam" id="PF00233">
    <property type="entry name" value="PDEase_I"/>
    <property type="match status" value="1"/>
</dbReference>
<evidence type="ECO:0000256" key="2">
    <source>
        <dbReference type="ARBA" id="ARBA00006437"/>
    </source>
</evidence>
<feature type="compositionally biased region" description="Polar residues" evidence="8">
    <location>
        <begin position="9"/>
        <end position="20"/>
    </location>
</feature>
<feature type="region of interest" description="Disordered" evidence="8">
    <location>
        <begin position="723"/>
        <end position="745"/>
    </location>
</feature>
<feature type="compositionally biased region" description="Polar residues" evidence="8">
    <location>
        <begin position="729"/>
        <end position="745"/>
    </location>
</feature>
<evidence type="ECO:0000256" key="1">
    <source>
        <dbReference type="ARBA" id="ARBA00004703"/>
    </source>
</evidence>
<evidence type="ECO:0000259" key="9">
    <source>
        <dbReference type="PROSITE" id="PS50112"/>
    </source>
</evidence>
<dbReference type="CDD" id="cd00130">
    <property type="entry name" value="PAS"/>
    <property type="match status" value="1"/>
</dbReference>
<dbReference type="Gene3D" id="3.30.450.20">
    <property type="entry name" value="PAS domain"/>
    <property type="match status" value="1"/>
</dbReference>
<accession>A0ABM4DD58</accession>
<dbReference type="PRINTS" id="PR00387">
    <property type="entry name" value="PDIESTERASE1"/>
</dbReference>
<protein>
    <recommendedName>
        <fullName evidence="6">Phosphodiesterase</fullName>
        <ecNumber evidence="6">3.1.4.-</ecNumber>
    </recommendedName>
</protein>
<comment type="pathway">
    <text evidence="1">Purine metabolism; 3',5'-cyclic AMP degradation; AMP from 3',5'-cyclic AMP: step 1/1.</text>
</comment>
<dbReference type="RefSeq" id="XP_065672336.1">
    <property type="nucleotide sequence ID" value="XM_065816264.1"/>
</dbReference>
<dbReference type="InterPro" id="IPR011006">
    <property type="entry name" value="CheY-like_superfamily"/>
</dbReference>
<dbReference type="CDD" id="cd00077">
    <property type="entry name" value="HDc"/>
    <property type="match status" value="1"/>
</dbReference>
<dbReference type="InterPro" id="IPR035965">
    <property type="entry name" value="PAS-like_dom_sf"/>
</dbReference>
<feature type="domain" description="PDEase" evidence="10">
    <location>
        <begin position="511"/>
        <end position="857"/>
    </location>
</feature>
<dbReference type="SUPFAM" id="SSF52172">
    <property type="entry name" value="CheY-like"/>
    <property type="match status" value="1"/>
</dbReference>
<dbReference type="PROSITE" id="PS50112">
    <property type="entry name" value="PAS"/>
    <property type="match status" value="1"/>
</dbReference>
<keyword evidence="11" id="KW-1185">Reference proteome</keyword>
<dbReference type="PANTHER" id="PTHR11347">
    <property type="entry name" value="CYCLIC NUCLEOTIDE PHOSPHODIESTERASE"/>
    <property type="match status" value="1"/>
</dbReference>
<dbReference type="Pfam" id="PF00989">
    <property type="entry name" value="PAS"/>
    <property type="match status" value="1"/>
</dbReference>
<dbReference type="SUPFAM" id="SSF55785">
    <property type="entry name" value="PYP-like sensor domain (PAS domain)"/>
    <property type="match status" value="1"/>
</dbReference>
<name>A0ABM4DD58_HYDVU</name>
<dbReference type="InterPro" id="IPR023088">
    <property type="entry name" value="PDEase"/>
</dbReference>
<keyword evidence="4 6" id="KW-0378">Hydrolase</keyword>
<evidence type="ECO:0000313" key="11">
    <source>
        <dbReference type="Proteomes" id="UP001652625"/>
    </source>
</evidence>
<proteinExistence type="inferred from homology"/>
<dbReference type="Proteomes" id="UP001652625">
    <property type="component" value="Chromosome 13"/>
</dbReference>
<dbReference type="PROSITE" id="PS00126">
    <property type="entry name" value="PDEASE_I_1"/>
    <property type="match status" value="1"/>
</dbReference>
<sequence length="869" mass="98310">MGCAPSIHVSGSTGIANGDSISNSSADGQFSQSVMKNSTSLLNIPKYQNFKPNSRSAEIPLLQADNLSGIQDFLVDSKSITHSAPYIEAKCNSNISQCTIMPQMVDQKSELQLGPMKVYKQAMEILFVFGADDPQLNAFVAAAKRGNYKYKLQYNSESAMEYYLSYMPELVMIDIRLNTSFDGEALCRHMRATRPNFNTVIVAVTKKLEQDDISIAPLLNAGFSKRFVEDHSITACYNELLSLDYGEVSLQCKLRATSCLFSAVEHAYDSIEIQCIDTDKVEFQYVNPAYEKVTGYWRSEVVGNMKNHILLNCDVPKPDSHESILKLLSNGKSWEGVCIARKKCGEQFVQNLKIVPMVGHTGSITHYVVVKRDLTAVQHDSQVQQLHQELSKVNFDKVHEKRNNSLQTPLQTSIMNSVSTKAEAPITKVINMLNAVQENSPSNVVQVLEQVIEILRTTELYTPTTIEQVEGRTGFGTDLVEGLMWNFRERRHSAENPVKGSNLLNSHKVLQVMQASPDIQAALQGEDQWDYDVIKLEKVSNNRPLYYLGQAIFNRFDVGEYLSVSDSIVRNWLQLVEANYHIHNTYHNSTHAADVLHATSIFLLKDGVKNTLDRSDQVAALIAAVVHDVDHPGFTNSFLCNAGSELAILYNDIAILESHHAAMAFKLTSRDSKSNIFQNLKQDEFKLLRQSIIDMIMATEMKQHFEHLAKFDNSFNKRHATPVYDHDNLSTNGRGTPESVSSINLQSPENRGVVRRMIIKCADIANPARPLELCREWAYRIAEEYFRQTEEEKKRNLPIVMPVFDRNTCNVPKSQVFFIDYFVMNLYVAWDKFAQVSDAMEFLRQNLSYWHDEAERLELEKENASKNSP</sequence>
<reference evidence="12" key="1">
    <citation type="submission" date="2025-08" db="UniProtKB">
        <authorList>
            <consortium name="RefSeq"/>
        </authorList>
    </citation>
    <scope>IDENTIFICATION</scope>
</reference>
<dbReference type="EC" id="3.1.4.-" evidence="6"/>
<keyword evidence="3 6" id="KW-0479">Metal-binding</keyword>
<evidence type="ECO:0000313" key="12">
    <source>
        <dbReference type="RefSeq" id="XP_065672336.1"/>
    </source>
</evidence>
<evidence type="ECO:0000259" key="10">
    <source>
        <dbReference type="PROSITE" id="PS51845"/>
    </source>
</evidence>
<evidence type="ECO:0000256" key="6">
    <source>
        <dbReference type="RuleBase" id="RU363067"/>
    </source>
</evidence>
<gene>
    <name evidence="12" type="primary">LOC100210367</name>
</gene>
<keyword evidence="7" id="KW-0175">Coiled coil</keyword>
<feature type="domain" description="PAS" evidence="9">
    <location>
        <begin position="276"/>
        <end position="330"/>
    </location>
</feature>
<dbReference type="Pfam" id="PF23198">
    <property type="entry name" value="PDE8A_N"/>
    <property type="match status" value="1"/>
</dbReference>
<comment type="cofactor">
    <cofactor evidence="6">
        <name>a divalent metal cation</name>
        <dbReference type="ChEBI" id="CHEBI:60240"/>
    </cofactor>
    <text evidence="6">Binds 2 divalent metal cations per subunit. Site 1 may preferentially bind zinc ions, while site 2 has a preference for magnesium and/or manganese ions.</text>
</comment>
<dbReference type="Gene3D" id="1.10.1300.10">
    <property type="entry name" value="3'5'-cyclic nucleotide phosphodiesterase, catalytic domain"/>
    <property type="match status" value="1"/>
</dbReference>
<dbReference type="SMART" id="SM00471">
    <property type="entry name" value="HDc"/>
    <property type="match status" value="1"/>
</dbReference>
<dbReference type="SUPFAM" id="SSF109604">
    <property type="entry name" value="HD-domain/PDEase-like"/>
    <property type="match status" value="1"/>
</dbReference>
<dbReference type="InterPro" id="IPR003607">
    <property type="entry name" value="HD/PDEase_dom"/>
</dbReference>
<comment type="similarity">
    <text evidence="2">Belongs to the cyclic nucleotide phosphodiesterase family. PDE8 subfamily.</text>
</comment>
<dbReference type="InterPro" id="IPR057304">
    <property type="entry name" value="PDE8-like_REC_N"/>
</dbReference>